<keyword evidence="3" id="KW-1185">Reference proteome</keyword>
<dbReference type="EMBL" id="LSRS01000002">
    <property type="protein sequence ID" value="KAF1086193.1"/>
    <property type="molecule type" value="Genomic_DNA"/>
</dbReference>
<keyword evidence="1" id="KW-1133">Transmembrane helix</keyword>
<evidence type="ECO:0000256" key="1">
    <source>
        <dbReference type="SAM" id="Phobius"/>
    </source>
</evidence>
<accession>A0A9D2WSB9</accession>
<evidence type="ECO:0000313" key="3">
    <source>
        <dbReference type="Proteomes" id="UP000798488"/>
    </source>
</evidence>
<comment type="caution">
    <text evidence="2">The sequence shown here is derived from an EMBL/GenBank/DDBJ whole genome shotgun (WGS) entry which is preliminary data.</text>
</comment>
<proteinExistence type="predicted"/>
<dbReference type="Proteomes" id="UP000798488">
    <property type="component" value="Unassembled WGS sequence"/>
</dbReference>
<organism evidence="2 3">
    <name type="scientific">Sporotomaculum syntrophicum</name>
    <dbReference type="NCBI Taxonomy" id="182264"/>
    <lineage>
        <taxon>Bacteria</taxon>
        <taxon>Bacillati</taxon>
        <taxon>Bacillota</taxon>
        <taxon>Clostridia</taxon>
        <taxon>Eubacteriales</taxon>
        <taxon>Desulfallaceae</taxon>
        <taxon>Sporotomaculum</taxon>
    </lineage>
</organism>
<dbReference type="AlphaFoldDB" id="A0A9D2WSB9"/>
<keyword evidence="1" id="KW-0472">Membrane</keyword>
<sequence length="75" mass="8473">MNFIRISKRVDSRRFVAGALLLITALFFYVNVVTLSYTKYHLGAGTTSFSPKILDIEGLLTLSYHAFIVIQMSNK</sequence>
<gene>
    <name evidence="2" type="ORF">SPSYN_00934</name>
</gene>
<feature type="transmembrane region" description="Helical" evidence="1">
    <location>
        <begin position="15"/>
        <end position="37"/>
    </location>
</feature>
<name>A0A9D2WSB9_9FIRM</name>
<evidence type="ECO:0000313" key="2">
    <source>
        <dbReference type="EMBL" id="KAF1086193.1"/>
    </source>
</evidence>
<keyword evidence="1" id="KW-0812">Transmembrane</keyword>
<feature type="transmembrane region" description="Helical" evidence="1">
    <location>
        <begin position="49"/>
        <end position="70"/>
    </location>
</feature>
<reference evidence="2" key="1">
    <citation type="submission" date="2016-02" db="EMBL/GenBank/DDBJ databases">
        <title>Draft Genome Sequence of Sporotomaculum syntrophicum Strain FB, a Syntrophic Benzoate Degrader.</title>
        <authorList>
            <person name="Nobu M.K."/>
            <person name="Narihiro T."/>
            <person name="Qiu Y.-L."/>
            <person name="Ohashi A."/>
            <person name="Liu W.-T."/>
            <person name="Yuji S."/>
        </authorList>
    </citation>
    <scope>NUCLEOTIDE SEQUENCE</scope>
    <source>
        <strain evidence="2">FB</strain>
    </source>
</reference>
<protein>
    <submittedName>
        <fullName evidence="2">Uncharacterized protein</fullName>
    </submittedName>
</protein>